<keyword evidence="1" id="KW-1185">Reference proteome</keyword>
<sequence>MPAILGKLSTENRFLNRYRADFLFRFNAIVKTCGEFSVSRTNDSQAVVYPIKDRDLPQLNCVRLKTGVTEEECRRLFESSLFARYSHLPTKEFLLRTLDLGVLKQEDVKYVCCVNALYDLSLAGSPGTTLSLYVEKISVGELDFIMVSKKSVPYRQNESRSQNENPDHILSKPRNVAHKTSNEVYDAFERFMFTKEEIPYTGIEALPEYLTLSKLTLGDVSILVKNNFNGMHKDSKVKIQFFDIEDQTHKNRKMFTAVRKAYFSNIGHLLLGGSAFAKFYQNYVDDRPSCMKTELHDVQKLAVEDHYLERNLILVYAFFKKVRKTFDANPEVKGFFCTKERSFGADPSKSILFELFV</sequence>
<reference evidence="2" key="1">
    <citation type="submission" date="2016-11" db="UniProtKB">
        <authorList>
            <consortium name="WormBaseParasite"/>
        </authorList>
    </citation>
    <scope>IDENTIFICATION</scope>
</reference>
<protein>
    <submittedName>
        <fullName evidence="2">Decapping nuclease</fullName>
    </submittedName>
</protein>
<proteinExistence type="predicted"/>
<dbReference type="WBParaSite" id="L893_g5494.t1">
    <property type="protein sequence ID" value="L893_g5494.t1"/>
    <property type="gene ID" value="L893_g5494"/>
</dbReference>
<organism evidence="1 2">
    <name type="scientific">Steinernema glaseri</name>
    <dbReference type="NCBI Taxonomy" id="37863"/>
    <lineage>
        <taxon>Eukaryota</taxon>
        <taxon>Metazoa</taxon>
        <taxon>Ecdysozoa</taxon>
        <taxon>Nematoda</taxon>
        <taxon>Chromadorea</taxon>
        <taxon>Rhabditida</taxon>
        <taxon>Tylenchina</taxon>
        <taxon>Panagrolaimomorpha</taxon>
        <taxon>Strongyloidoidea</taxon>
        <taxon>Steinernematidae</taxon>
        <taxon>Steinernema</taxon>
    </lineage>
</organism>
<evidence type="ECO:0000313" key="2">
    <source>
        <dbReference type="WBParaSite" id="L893_g5494.t1"/>
    </source>
</evidence>
<accession>A0A1I8AHC9</accession>
<dbReference type="Proteomes" id="UP000095287">
    <property type="component" value="Unplaced"/>
</dbReference>
<dbReference type="AlphaFoldDB" id="A0A1I8AHC9"/>
<evidence type="ECO:0000313" key="1">
    <source>
        <dbReference type="Proteomes" id="UP000095287"/>
    </source>
</evidence>
<name>A0A1I8AHC9_9BILA</name>